<keyword evidence="3" id="KW-1185">Reference proteome</keyword>
<gene>
    <name evidence="2" type="ORF">BXT84_02360</name>
</gene>
<keyword evidence="1" id="KW-0812">Transmembrane</keyword>
<dbReference type="Proteomes" id="UP000325292">
    <property type="component" value="Chromosome"/>
</dbReference>
<accession>A0ABM6RNR4</accession>
<feature type="transmembrane region" description="Helical" evidence="1">
    <location>
        <begin position="47"/>
        <end position="66"/>
    </location>
</feature>
<name>A0ABM6RNR4_9FIRM</name>
<evidence type="ECO:0000313" key="2">
    <source>
        <dbReference type="EMBL" id="AUW92928.1"/>
    </source>
</evidence>
<proteinExistence type="predicted"/>
<sequence>MMARQSQQKGGEEIVRDLIKLAVSLAAILAIVAGGRIEHFHHIGRGLLMVSFGIILLSVVTGATTMPQGPDLGN</sequence>
<evidence type="ECO:0000313" key="3">
    <source>
        <dbReference type="Proteomes" id="UP000325292"/>
    </source>
</evidence>
<keyword evidence="1" id="KW-1133">Transmembrane helix</keyword>
<dbReference type="EMBL" id="CP019454">
    <property type="protein sequence ID" value="AUW92928.1"/>
    <property type="molecule type" value="Genomic_DNA"/>
</dbReference>
<reference evidence="2 3" key="1">
    <citation type="journal article" date="2019" name="Sci. Rep.">
        <title>Sulfobacillus thermotolerans: new insights into resistance and metabolic capacities of acidophilic chemolithotrophs.</title>
        <authorList>
            <person name="Panyushkina A.E."/>
            <person name="Babenko V.V."/>
            <person name="Nikitina A.S."/>
            <person name="Selezneva O.V."/>
            <person name="Tsaplina I.A."/>
            <person name="Letarova M.A."/>
            <person name="Kostryukova E.S."/>
            <person name="Letarov A.V."/>
        </authorList>
    </citation>
    <scope>NUCLEOTIDE SEQUENCE [LARGE SCALE GENOMIC DNA]</scope>
    <source>
        <strain evidence="2 3">Kr1</strain>
    </source>
</reference>
<keyword evidence="1" id="KW-0472">Membrane</keyword>
<evidence type="ECO:0000256" key="1">
    <source>
        <dbReference type="SAM" id="Phobius"/>
    </source>
</evidence>
<organism evidence="2 3">
    <name type="scientific">Sulfobacillus thermotolerans</name>
    <dbReference type="NCBI Taxonomy" id="338644"/>
    <lineage>
        <taxon>Bacteria</taxon>
        <taxon>Bacillati</taxon>
        <taxon>Bacillota</taxon>
        <taxon>Clostridia</taxon>
        <taxon>Eubacteriales</taxon>
        <taxon>Clostridiales Family XVII. Incertae Sedis</taxon>
        <taxon>Sulfobacillus</taxon>
    </lineage>
</organism>
<protein>
    <submittedName>
        <fullName evidence="2">Uncharacterized protein</fullName>
    </submittedName>
</protein>